<comment type="similarity">
    <text evidence="10">Belongs to the MurCDEF family. MurF subfamily.</text>
</comment>
<dbReference type="InterPro" id="IPR036565">
    <property type="entry name" value="Mur-like_cat_sf"/>
</dbReference>
<dbReference type="SUPFAM" id="SSF53623">
    <property type="entry name" value="MurD-like peptide ligases, catalytic domain"/>
    <property type="match status" value="1"/>
</dbReference>
<dbReference type="InterPro" id="IPR035911">
    <property type="entry name" value="MurE/MurF_N"/>
</dbReference>
<evidence type="ECO:0000256" key="3">
    <source>
        <dbReference type="ARBA" id="ARBA00022618"/>
    </source>
</evidence>
<keyword evidence="4 10" id="KW-0547">Nucleotide-binding</keyword>
<keyword evidence="2 10" id="KW-0436">Ligase</keyword>
<dbReference type="EC" id="6.3.2.10" evidence="10 11"/>
<organism evidence="15 16">
    <name type="scientific">Roseofilum acuticapitatum BLCC-M154</name>
    <dbReference type="NCBI Taxonomy" id="3022444"/>
    <lineage>
        <taxon>Bacteria</taxon>
        <taxon>Bacillati</taxon>
        <taxon>Cyanobacteriota</taxon>
        <taxon>Cyanophyceae</taxon>
        <taxon>Desertifilales</taxon>
        <taxon>Desertifilaceae</taxon>
        <taxon>Roseofilum</taxon>
        <taxon>Roseofilum acuticapitatum</taxon>
    </lineage>
</organism>
<dbReference type="PANTHER" id="PTHR43024:SF1">
    <property type="entry name" value="UDP-N-ACETYLMURAMOYL-TRIPEPTIDE--D-ALANYL-D-ALANINE LIGASE"/>
    <property type="match status" value="1"/>
</dbReference>
<dbReference type="HAMAP" id="MF_02019">
    <property type="entry name" value="MurF"/>
    <property type="match status" value="1"/>
</dbReference>
<dbReference type="GO" id="GO:0016874">
    <property type="term" value="F:ligase activity"/>
    <property type="evidence" value="ECO:0007669"/>
    <property type="project" value="UniProtKB-KW"/>
</dbReference>
<evidence type="ECO:0000259" key="12">
    <source>
        <dbReference type="Pfam" id="PF01225"/>
    </source>
</evidence>
<name>A0ABT7AZS8_9CYAN</name>
<evidence type="ECO:0000256" key="2">
    <source>
        <dbReference type="ARBA" id="ARBA00022598"/>
    </source>
</evidence>
<evidence type="ECO:0000313" key="15">
    <source>
        <dbReference type="EMBL" id="MDJ1172411.1"/>
    </source>
</evidence>
<evidence type="ECO:0000256" key="1">
    <source>
        <dbReference type="ARBA" id="ARBA00022490"/>
    </source>
</evidence>
<dbReference type="SUPFAM" id="SSF63418">
    <property type="entry name" value="MurE/MurF N-terminal domain"/>
    <property type="match status" value="1"/>
</dbReference>
<comment type="caution">
    <text evidence="15">The sequence shown here is derived from an EMBL/GenBank/DDBJ whole genome shotgun (WGS) entry which is preliminary data.</text>
</comment>
<dbReference type="InterPro" id="IPR005863">
    <property type="entry name" value="UDP-N-AcMur_synth"/>
</dbReference>
<keyword evidence="5 10" id="KW-0067">ATP-binding</keyword>
<keyword evidence="8 10" id="KW-0131">Cell cycle</keyword>
<dbReference type="SUPFAM" id="SSF53244">
    <property type="entry name" value="MurD-like peptide ligases, peptide-binding domain"/>
    <property type="match status" value="1"/>
</dbReference>
<protein>
    <recommendedName>
        <fullName evidence="10 11">UDP-N-acetylmuramoyl-tripeptide--D-alanyl-D-alanine ligase</fullName>
        <ecNumber evidence="10 11">6.3.2.10</ecNumber>
    </recommendedName>
    <alternativeName>
        <fullName evidence="10">D-alanyl-D-alanine-adding enzyme</fullName>
    </alternativeName>
</protein>
<dbReference type="RefSeq" id="WP_283756161.1">
    <property type="nucleotide sequence ID" value="NZ_JAQOSP010000151.1"/>
</dbReference>
<comment type="subcellular location">
    <subcellularLocation>
        <location evidence="10 11">Cytoplasm</location>
    </subcellularLocation>
</comment>
<evidence type="ECO:0000259" key="14">
    <source>
        <dbReference type="Pfam" id="PF08245"/>
    </source>
</evidence>
<keyword evidence="6 10" id="KW-0133">Cell shape</keyword>
<comment type="pathway">
    <text evidence="10 11">Cell wall biogenesis; peptidoglycan biosynthesis.</text>
</comment>
<accession>A0ABT7AZS8</accession>
<comment type="function">
    <text evidence="10 11">Involved in cell wall formation. Catalyzes the final step in the synthesis of UDP-N-acetylmuramoyl-pentapeptide, the precursor of murein.</text>
</comment>
<evidence type="ECO:0000259" key="13">
    <source>
        <dbReference type="Pfam" id="PF02875"/>
    </source>
</evidence>
<evidence type="ECO:0000256" key="11">
    <source>
        <dbReference type="RuleBase" id="RU004136"/>
    </source>
</evidence>
<dbReference type="PANTHER" id="PTHR43024">
    <property type="entry name" value="UDP-N-ACETYLMURAMOYL-TRIPEPTIDE--D-ALANYL-D-ALANINE LIGASE"/>
    <property type="match status" value="1"/>
</dbReference>
<keyword evidence="16" id="KW-1185">Reference proteome</keyword>
<dbReference type="Gene3D" id="3.40.1390.10">
    <property type="entry name" value="MurE/MurF, N-terminal domain"/>
    <property type="match status" value="1"/>
</dbReference>
<evidence type="ECO:0000256" key="9">
    <source>
        <dbReference type="ARBA" id="ARBA00023316"/>
    </source>
</evidence>
<dbReference type="InterPro" id="IPR051046">
    <property type="entry name" value="MurCDEF_CellWall_CoF430Synth"/>
</dbReference>
<reference evidence="15 16" key="1">
    <citation type="submission" date="2023-01" db="EMBL/GenBank/DDBJ databases">
        <title>Novel diversity within Roseofilum (Cyanobacteria; Desertifilaceae) from marine benthic mats with descriptions of four novel species.</title>
        <authorList>
            <person name="Wang Y."/>
            <person name="Berthold D.E."/>
            <person name="Hu J."/>
            <person name="Lefler F.W."/>
            <person name="Laughinghouse H.D. IV."/>
        </authorList>
    </citation>
    <scope>NUCLEOTIDE SEQUENCE [LARGE SCALE GENOMIC DNA]</scope>
    <source>
        <strain evidence="15 16">BLCC-M154</strain>
    </source>
</reference>
<feature type="domain" description="Mur ligase C-terminal" evidence="13">
    <location>
        <begin position="325"/>
        <end position="439"/>
    </location>
</feature>
<gene>
    <name evidence="10" type="primary">murF</name>
    <name evidence="15" type="ORF">PMG71_23555</name>
</gene>
<evidence type="ECO:0000256" key="10">
    <source>
        <dbReference type="HAMAP-Rule" id="MF_02019"/>
    </source>
</evidence>
<dbReference type="NCBIfam" id="TIGR01143">
    <property type="entry name" value="murF"/>
    <property type="match status" value="1"/>
</dbReference>
<keyword evidence="7 10" id="KW-0573">Peptidoglycan synthesis</keyword>
<sequence>MTFQLTLAQLIDVLGATVIMGPPLDPTLEVTAISTDTRSLLPGSAFVALRGETFDGHDFVDRAIAKGAVVSIVDTPLPQGGLQLQVEDTLAAYQTLGSWWRQQFEIPVIAVTGSCGKTTTKELIAAVLGYLQCSNFTENILKTQQNFNNEIGVPKTLLELSASHKYAVLEMAMRGRGQIALLSELAQPTIGVIVNVGTAHIGLLGSEQAIAEAKCELLAKMPKDSVAILNADNERLMKTAPTVWSGKTVTYGFTGGDCHGTLIDPETLELEGIRLPLPLPGRHNASNYLAAIAVAKVLGLDWTQLQKGLSVTLPTGRAGRYVLANDIVLLDETYNAGLESMKAALELLAQTPGKRHIAVLGTMKELGENSFEYHRQLGEWAEKLSCLNQVILLQNDPDVEGLHQGIQQTPCEVYMTHQEVIERVKAIMEPGDRILFKASHSVGLDRVVKALLQ</sequence>
<dbReference type="Gene3D" id="3.40.1190.10">
    <property type="entry name" value="Mur-like, catalytic domain"/>
    <property type="match status" value="1"/>
</dbReference>
<keyword evidence="3 10" id="KW-0132">Cell division</keyword>
<comment type="catalytic activity">
    <reaction evidence="10 11">
        <text>D-alanyl-D-alanine + UDP-N-acetyl-alpha-D-muramoyl-L-alanyl-gamma-D-glutamyl-meso-2,6-diaminopimelate + ATP = UDP-N-acetyl-alpha-D-muramoyl-L-alanyl-gamma-D-glutamyl-meso-2,6-diaminopimeloyl-D-alanyl-D-alanine + ADP + phosphate + H(+)</text>
        <dbReference type="Rhea" id="RHEA:28374"/>
        <dbReference type="ChEBI" id="CHEBI:15378"/>
        <dbReference type="ChEBI" id="CHEBI:30616"/>
        <dbReference type="ChEBI" id="CHEBI:43474"/>
        <dbReference type="ChEBI" id="CHEBI:57822"/>
        <dbReference type="ChEBI" id="CHEBI:61386"/>
        <dbReference type="ChEBI" id="CHEBI:83905"/>
        <dbReference type="ChEBI" id="CHEBI:456216"/>
        <dbReference type="EC" id="6.3.2.10"/>
    </reaction>
</comment>
<keyword evidence="1 10" id="KW-0963">Cytoplasm</keyword>
<dbReference type="InterPro" id="IPR000713">
    <property type="entry name" value="Mur_ligase_N"/>
</dbReference>
<proteinExistence type="inferred from homology"/>
<evidence type="ECO:0000256" key="5">
    <source>
        <dbReference type="ARBA" id="ARBA00022840"/>
    </source>
</evidence>
<evidence type="ECO:0000313" key="16">
    <source>
        <dbReference type="Proteomes" id="UP001235303"/>
    </source>
</evidence>
<evidence type="ECO:0000256" key="4">
    <source>
        <dbReference type="ARBA" id="ARBA00022741"/>
    </source>
</evidence>
<dbReference type="InterPro" id="IPR004101">
    <property type="entry name" value="Mur_ligase_C"/>
</dbReference>
<dbReference type="Pfam" id="PF08245">
    <property type="entry name" value="Mur_ligase_M"/>
    <property type="match status" value="1"/>
</dbReference>
<evidence type="ECO:0000256" key="7">
    <source>
        <dbReference type="ARBA" id="ARBA00022984"/>
    </source>
</evidence>
<keyword evidence="9 10" id="KW-0961">Cell wall biogenesis/degradation</keyword>
<dbReference type="InterPro" id="IPR036615">
    <property type="entry name" value="Mur_ligase_C_dom_sf"/>
</dbReference>
<evidence type="ECO:0000256" key="8">
    <source>
        <dbReference type="ARBA" id="ARBA00023306"/>
    </source>
</evidence>
<dbReference type="Pfam" id="PF01225">
    <property type="entry name" value="Mur_ligase"/>
    <property type="match status" value="1"/>
</dbReference>
<dbReference type="Gene3D" id="3.90.190.20">
    <property type="entry name" value="Mur ligase, C-terminal domain"/>
    <property type="match status" value="1"/>
</dbReference>
<feature type="domain" description="Mur ligase N-terminal catalytic" evidence="12">
    <location>
        <begin position="30"/>
        <end position="76"/>
    </location>
</feature>
<dbReference type="EMBL" id="JAQOSP010000151">
    <property type="protein sequence ID" value="MDJ1172411.1"/>
    <property type="molecule type" value="Genomic_DNA"/>
</dbReference>
<dbReference type="InterPro" id="IPR013221">
    <property type="entry name" value="Mur_ligase_cen"/>
</dbReference>
<feature type="domain" description="Mur ligase central" evidence="14">
    <location>
        <begin position="111"/>
        <end position="295"/>
    </location>
</feature>
<dbReference type="Pfam" id="PF02875">
    <property type="entry name" value="Mur_ligase_C"/>
    <property type="match status" value="1"/>
</dbReference>
<feature type="binding site" evidence="10">
    <location>
        <begin position="113"/>
        <end position="119"/>
    </location>
    <ligand>
        <name>ATP</name>
        <dbReference type="ChEBI" id="CHEBI:30616"/>
    </ligand>
</feature>
<evidence type="ECO:0000256" key="6">
    <source>
        <dbReference type="ARBA" id="ARBA00022960"/>
    </source>
</evidence>
<dbReference type="Proteomes" id="UP001235303">
    <property type="component" value="Unassembled WGS sequence"/>
</dbReference>